<dbReference type="InterPro" id="IPR050266">
    <property type="entry name" value="AB_hydrolase_sf"/>
</dbReference>
<feature type="domain" description="AB hydrolase-1" evidence="1">
    <location>
        <begin position="63"/>
        <end position="297"/>
    </location>
</feature>
<dbReference type="AlphaFoldDB" id="A0A9X1WWF2"/>
<proteinExistence type="predicted"/>
<sequence length="326" mass="36500">MLSTLMCFGTALSTVHAKSNDQINTTFSSILEQERTWAGLKSQKKQVAEIEWHYSEGGDASKPTVLLIHGLSGTRDNWNRVVHYLTPYYHVIIPDLPFHGDTKVPKDFDSSVPNLTEKLKRFTEALGINDSIHVAGHSLGGAIAYLYSAQYSHKIDSLLLMNAAGVYKTANTVYLKDPTQLKSLIVDQSGDFDQLLKLAMANPPFIPKEILKEQEALMIKNSSQTQHVIDQIVMIQKAFTPDSFVMAGRIIDSPVLILWGDQDRIVNKEVAQELQSLLKNAEKPIIYKDVGHMPLLELDQVVAQDYLKFLNKVQLAKKKQNTQTAP</sequence>
<dbReference type="GO" id="GO:0047372">
    <property type="term" value="F:monoacylglycerol lipase activity"/>
    <property type="evidence" value="ECO:0007669"/>
    <property type="project" value="TreeGrafter"/>
</dbReference>
<dbReference type="EMBL" id="JAKUML010000007">
    <property type="protein sequence ID" value="MCJ8146419.1"/>
    <property type="molecule type" value="Genomic_DNA"/>
</dbReference>
<dbReference type="Proteomes" id="UP001139701">
    <property type="component" value="Unassembled WGS sequence"/>
</dbReference>
<dbReference type="InterPro" id="IPR029058">
    <property type="entry name" value="AB_hydrolase_fold"/>
</dbReference>
<dbReference type="PRINTS" id="PR00111">
    <property type="entry name" value="ABHYDROLASE"/>
</dbReference>
<reference evidence="2" key="1">
    <citation type="submission" date="2022-02" db="EMBL/GenBank/DDBJ databases">
        <title>Acinetobacter A3.8 sp. nov., isolated from Sediment (Zhairuo Island).</title>
        <authorList>
            <person name="Zheng K."/>
        </authorList>
    </citation>
    <scope>NUCLEOTIDE SEQUENCE</scope>
    <source>
        <strain evidence="2">A3.8</strain>
    </source>
</reference>
<gene>
    <name evidence="2" type="ORF">MKI79_05825</name>
</gene>
<dbReference type="GO" id="GO:0046464">
    <property type="term" value="P:acylglycerol catabolic process"/>
    <property type="evidence" value="ECO:0007669"/>
    <property type="project" value="TreeGrafter"/>
</dbReference>
<dbReference type="RefSeq" id="WP_241571110.1">
    <property type="nucleotide sequence ID" value="NZ_JAKUML010000007.1"/>
</dbReference>
<keyword evidence="2" id="KW-0378">Hydrolase</keyword>
<dbReference type="Gene3D" id="3.40.50.1820">
    <property type="entry name" value="alpha/beta hydrolase"/>
    <property type="match status" value="1"/>
</dbReference>
<dbReference type="GO" id="GO:0016020">
    <property type="term" value="C:membrane"/>
    <property type="evidence" value="ECO:0007669"/>
    <property type="project" value="TreeGrafter"/>
</dbReference>
<dbReference type="Pfam" id="PF00561">
    <property type="entry name" value="Abhydrolase_1"/>
    <property type="match status" value="1"/>
</dbReference>
<name>A0A9X1WWF2_9GAMM</name>
<protein>
    <submittedName>
        <fullName evidence="2">Alpha/beta hydrolase</fullName>
    </submittedName>
</protein>
<dbReference type="PANTHER" id="PTHR43798">
    <property type="entry name" value="MONOACYLGLYCEROL LIPASE"/>
    <property type="match status" value="1"/>
</dbReference>
<dbReference type="SUPFAM" id="SSF53474">
    <property type="entry name" value="alpha/beta-Hydrolases"/>
    <property type="match status" value="1"/>
</dbReference>
<keyword evidence="3" id="KW-1185">Reference proteome</keyword>
<dbReference type="PANTHER" id="PTHR43798:SF5">
    <property type="entry name" value="MONOACYLGLYCEROL LIPASE ABHD6"/>
    <property type="match status" value="1"/>
</dbReference>
<evidence type="ECO:0000259" key="1">
    <source>
        <dbReference type="Pfam" id="PF00561"/>
    </source>
</evidence>
<dbReference type="InterPro" id="IPR000073">
    <property type="entry name" value="AB_hydrolase_1"/>
</dbReference>
<accession>A0A9X1WWF2</accession>
<evidence type="ECO:0000313" key="2">
    <source>
        <dbReference type="EMBL" id="MCJ8146419.1"/>
    </source>
</evidence>
<comment type="caution">
    <text evidence="2">The sequence shown here is derived from an EMBL/GenBank/DDBJ whole genome shotgun (WGS) entry which is preliminary data.</text>
</comment>
<organism evidence="2 3">
    <name type="scientific">Acinetobacter sedimenti</name>
    <dbReference type="NCBI Taxonomy" id="2919922"/>
    <lineage>
        <taxon>Bacteria</taxon>
        <taxon>Pseudomonadati</taxon>
        <taxon>Pseudomonadota</taxon>
        <taxon>Gammaproteobacteria</taxon>
        <taxon>Moraxellales</taxon>
        <taxon>Moraxellaceae</taxon>
        <taxon>Acinetobacter</taxon>
    </lineage>
</organism>
<evidence type="ECO:0000313" key="3">
    <source>
        <dbReference type="Proteomes" id="UP001139701"/>
    </source>
</evidence>